<gene>
    <name evidence="3" type="ORF">ACFO0U_10985</name>
</gene>
<dbReference type="Proteomes" id="UP001596030">
    <property type="component" value="Unassembled WGS sequence"/>
</dbReference>
<comment type="caution">
    <text evidence="3">The sequence shown here is derived from an EMBL/GenBank/DDBJ whole genome shotgun (WGS) entry which is preliminary data.</text>
</comment>
<reference evidence="4" key="1">
    <citation type="journal article" date="2019" name="Int. J. Syst. Evol. Microbiol.">
        <title>The Global Catalogue of Microorganisms (GCM) 10K type strain sequencing project: providing services to taxonomists for standard genome sequencing and annotation.</title>
        <authorList>
            <consortium name="The Broad Institute Genomics Platform"/>
            <consortium name="The Broad Institute Genome Sequencing Center for Infectious Disease"/>
            <person name="Wu L."/>
            <person name="Ma J."/>
        </authorList>
    </citation>
    <scope>NUCLEOTIDE SEQUENCE [LARGE SCALE GENOMIC DNA]</scope>
    <source>
        <strain evidence="4">CGMCC 1.12121</strain>
    </source>
</reference>
<comment type="similarity">
    <text evidence="1">Belongs to the universal stress protein A family.</text>
</comment>
<organism evidence="3 4">
    <name type="scientific">Chromohalobacter sarecensis</name>
    <dbReference type="NCBI Taxonomy" id="245294"/>
    <lineage>
        <taxon>Bacteria</taxon>
        <taxon>Pseudomonadati</taxon>
        <taxon>Pseudomonadota</taxon>
        <taxon>Gammaproteobacteria</taxon>
        <taxon>Oceanospirillales</taxon>
        <taxon>Halomonadaceae</taxon>
        <taxon>Chromohalobacter</taxon>
    </lineage>
</organism>
<dbReference type="PANTHER" id="PTHR46268:SF15">
    <property type="entry name" value="UNIVERSAL STRESS PROTEIN HP_0031"/>
    <property type="match status" value="1"/>
</dbReference>
<evidence type="ECO:0000259" key="2">
    <source>
        <dbReference type="Pfam" id="PF00582"/>
    </source>
</evidence>
<dbReference type="EMBL" id="JBHSEU010000019">
    <property type="protein sequence ID" value="MFC4539303.1"/>
    <property type="molecule type" value="Genomic_DNA"/>
</dbReference>
<evidence type="ECO:0000313" key="3">
    <source>
        <dbReference type="EMBL" id="MFC4539303.1"/>
    </source>
</evidence>
<dbReference type="PANTHER" id="PTHR46268">
    <property type="entry name" value="STRESS RESPONSE PROTEIN NHAX"/>
    <property type="match status" value="1"/>
</dbReference>
<proteinExistence type="inferred from homology"/>
<dbReference type="PRINTS" id="PR01438">
    <property type="entry name" value="UNVRSLSTRESS"/>
</dbReference>
<protein>
    <submittedName>
        <fullName evidence="3">Universal stress protein</fullName>
    </submittedName>
</protein>
<feature type="domain" description="UspA" evidence="2">
    <location>
        <begin position="197"/>
        <end position="277"/>
    </location>
</feature>
<dbReference type="CDD" id="cd00293">
    <property type="entry name" value="USP-like"/>
    <property type="match status" value="1"/>
</dbReference>
<name>A0ABV9D3H9_9GAMM</name>
<dbReference type="InterPro" id="IPR006015">
    <property type="entry name" value="Universal_stress_UspA"/>
</dbReference>
<evidence type="ECO:0000256" key="1">
    <source>
        <dbReference type="ARBA" id="ARBA00008791"/>
    </source>
</evidence>
<dbReference type="InterPro" id="IPR006016">
    <property type="entry name" value="UspA"/>
</dbReference>
<feature type="domain" description="UspA" evidence="2">
    <location>
        <begin position="25"/>
        <end position="149"/>
    </location>
</feature>
<sequence>MTRQIFSCVGGRAPFIESVCDATAWASNRLAVPSTLLNVIEKDRSQSPKTNKGDALREKMDTLDKQRLELMHEHAQQIMKEAVTRLEDHSVADANSRIREGNLIDILEGLDDEMRMMVIGKRGDTSLNGHLGSRLEQVIRVVRHPVLVVQQTFEQPRRIMLAFDGSVSTVKGVRMVAESPLLNGIECDIVMIGGGTDEHHEQMEWAKNTLEDGHVPVRTHLIKANNTTEALQQHALDNDIDMMVMGAYGHSRLRHWLVGSTTTEMLLNSPCAMLVLR</sequence>
<dbReference type="SUPFAM" id="SSF52402">
    <property type="entry name" value="Adenine nucleotide alpha hydrolases-like"/>
    <property type="match status" value="2"/>
</dbReference>
<dbReference type="RefSeq" id="WP_246976415.1">
    <property type="nucleotide sequence ID" value="NZ_JAKGAN010000011.1"/>
</dbReference>
<dbReference type="Pfam" id="PF00582">
    <property type="entry name" value="Usp"/>
    <property type="match status" value="2"/>
</dbReference>
<evidence type="ECO:0000313" key="4">
    <source>
        <dbReference type="Proteomes" id="UP001596030"/>
    </source>
</evidence>
<accession>A0ABV9D3H9</accession>
<dbReference type="Gene3D" id="3.40.50.12370">
    <property type="match status" value="1"/>
</dbReference>
<keyword evidence="4" id="KW-1185">Reference proteome</keyword>